<evidence type="ECO:0000313" key="3">
    <source>
        <dbReference type="EMBL" id="GMH23794.1"/>
    </source>
</evidence>
<sequence>MTVKKESGGGGKAAGDDSVSSFFTDEEIEVAGIMNTLCYFVPKSEFRSPFQFSSKWAARRRRSALDSPPALPPARASVKGASPCGLEAPPEKVDATSPSTPLSFSPSESDCKSKHSKRRTSTKRTREELLGLVDRLTETRESLKGELQNVSRYYRKLKGYNSQLKSRKQELILCTMNKERKVPWEGSEGVNLTAGFTESAVSLPLTAVTIRAQQVHPRQVPFLAHQPPFTLNPTVKHEVRFPCGRAPCSIPDLNLTVEETLVNRAQPFDLSSVSVDVKMIRRALAAQARHNRYLINKMKGSNKMPRGKG</sequence>
<dbReference type="PANTHER" id="PTHR37614:SF2">
    <property type="entry name" value="OS02G0121400 PROTEIN"/>
    <property type="match status" value="1"/>
</dbReference>
<dbReference type="Proteomes" id="UP001279734">
    <property type="component" value="Unassembled WGS sequence"/>
</dbReference>
<evidence type="ECO:0000256" key="1">
    <source>
        <dbReference type="SAM" id="Coils"/>
    </source>
</evidence>
<feature type="compositionally biased region" description="Low complexity" evidence="2">
    <location>
        <begin position="65"/>
        <end position="77"/>
    </location>
</feature>
<feature type="compositionally biased region" description="Basic residues" evidence="2">
    <location>
        <begin position="114"/>
        <end position="123"/>
    </location>
</feature>
<dbReference type="AlphaFoldDB" id="A0AAD3T786"/>
<gene>
    <name evidence="3" type="ORF">Nepgr_025637</name>
</gene>
<proteinExistence type="predicted"/>
<keyword evidence="1" id="KW-0175">Coiled coil</keyword>
<evidence type="ECO:0000313" key="4">
    <source>
        <dbReference type="Proteomes" id="UP001279734"/>
    </source>
</evidence>
<evidence type="ECO:0000256" key="2">
    <source>
        <dbReference type="SAM" id="MobiDB-lite"/>
    </source>
</evidence>
<feature type="region of interest" description="Disordered" evidence="2">
    <location>
        <begin position="61"/>
        <end position="124"/>
    </location>
</feature>
<dbReference type="EMBL" id="BSYO01000026">
    <property type="protein sequence ID" value="GMH23794.1"/>
    <property type="molecule type" value="Genomic_DNA"/>
</dbReference>
<name>A0AAD3T786_NEPGR</name>
<keyword evidence="4" id="KW-1185">Reference proteome</keyword>
<feature type="coiled-coil region" evidence="1">
    <location>
        <begin position="126"/>
        <end position="153"/>
    </location>
</feature>
<organism evidence="3 4">
    <name type="scientific">Nepenthes gracilis</name>
    <name type="common">Slender pitcher plant</name>
    <dbReference type="NCBI Taxonomy" id="150966"/>
    <lineage>
        <taxon>Eukaryota</taxon>
        <taxon>Viridiplantae</taxon>
        <taxon>Streptophyta</taxon>
        <taxon>Embryophyta</taxon>
        <taxon>Tracheophyta</taxon>
        <taxon>Spermatophyta</taxon>
        <taxon>Magnoliopsida</taxon>
        <taxon>eudicotyledons</taxon>
        <taxon>Gunneridae</taxon>
        <taxon>Pentapetalae</taxon>
        <taxon>Caryophyllales</taxon>
        <taxon>Nepenthaceae</taxon>
        <taxon>Nepenthes</taxon>
    </lineage>
</organism>
<feature type="compositionally biased region" description="Low complexity" evidence="2">
    <location>
        <begin position="97"/>
        <end position="108"/>
    </location>
</feature>
<protein>
    <submittedName>
        <fullName evidence="3">Uncharacterized protein</fullName>
    </submittedName>
</protein>
<reference evidence="3" key="1">
    <citation type="submission" date="2023-05" db="EMBL/GenBank/DDBJ databases">
        <title>Nepenthes gracilis genome sequencing.</title>
        <authorList>
            <person name="Fukushima K."/>
        </authorList>
    </citation>
    <scope>NUCLEOTIDE SEQUENCE</scope>
    <source>
        <strain evidence="3">SING2019-196</strain>
    </source>
</reference>
<comment type="caution">
    <text evidence="3">The sequence shown here is derived from an EMBL/GenBank/DDBJ whole genome shotgun (WGS) entry which is preliminary data.</text>
</comment>
<accession>A0AAD3T786</accession>
<dbReference type="PANTHER" id="PTHR37614">
    <property type="entry name" value="OS02G0121400 PROTEIN"/>
    <property type="match status" value="1"/>
</dbReference>